<name>A0A0K8J5N8_9FIRM</name>
<reference evidence="11" key="1">
    <citation type="submission" date="2015-09" db="EMBL/GenBank/DDBJ databases">
        <authorList>
            <person name="Wibberg D."/>
        </authorList>
    </citation>
    <scope>NUCLEOTIDE SEQUENCE [LARGE SCALE GENOMIC DNA]</scope>
    <source>
        <strain evidence="11">SD1D</strain>
    </source>
</reference>
<evidence type="ECO:0000256" key="4">
    <source>
        <dbReference type="ARBA" id="ARBA00023277"/>
    </source>
</evidence>
<dbReference type="EC" id="3.2.1.91" evidence="10"/>
<evidence type="ECO:0000313" key="10">
    <source>
        <dbReference type="EMBL" id="CUH92782.1"/>
    </source>
</evidence>
<gene>
    <name evidence="10" type="primary">celY</name>
    <name evidence="10" type="ORF">SD1D_1236</name>
</gene>
<keyword evidence="3" id="KW-0136">Cellulose degradation</keyword>
<feature type="signal peptide" evidence="8">
    <location>
        <begin position="1"/>
        <end position="26"/>
    </location>
</feature>
<dbReference type="InterPro" id="IPR001956">
    <property type="entry name" value="CBM3"/>
</dbReference>
<evidence type="ECO:0000259" key="9">
    <source>
        <dbReference type="PROSITE" id="PS51172"/>
    </source>
</evidence>
<sequence length="918" mass="103095">MKKKSFRKVISSVLALTLLLSFVSHLTLKGGVSAATSSEDLYKQRFLELWEELHDPANGYFSSHGIPYHSIETMIVEAPDYGHVTTSEAMSYYLWLEALYGKFTGDFSYFEKAWDILEKYMIPSEEDQPNRSMARYNPSSPATYAPEWEEPSMYPAQLDFNAPVGVDPIYNELVRAYGTNTIYGMHWLLDVDNWYGYGRRADGKSSPSYINTFQRGSQESTWETIPQPCWDDLTMGGRNGYLDLFTGDSQYSAQFKYTNAPDADARAVQATYWANVWAKEHGVDISDEVAKATKMGDYLRYSMFDKYFRKIGDSKQAGTGYDSAHYLMSWYYAWGGGITADWSWIIGSSHNHAGYQNPMAAWILSNDSEFKPKSENGARDWGKSLERQLEFYQWLQSAEGAIAGGASNSYNGRYETLPSGTSTFYGMGYVENPVYLDPGSNTWFGFQAWSMQRVAEYYYQTNDARAKDLMDKWVSWIKSVVKINSDGTFAVPSNIEWSGQPDTWTGTPTGNPNLHVEVVSYGTDLGVTGSLANALLYYAKASGDDEARELAKELLDRIWTLYRDDKGVAAPESREDYKRFFEQEVYVPEGWTGTMPNGDKIEHGITFLDIRSKYLDDPDYPKLLEAYEKGEAPEFTYHRFWAQCDVAIANGIYSILFSESDDPANNSSITPSSATFDKNEENQKDIDVTVTLNGNTLEAVKAGNSTLVEGVDYSIRGNTVTIKKEFLAKQAVGNLSIVFDFSAGLDRTLSVKIVDTTQGSEDPEEPVKGDILLESFNAGTQATSNSILPRYRITNTGNSSISLSDLKIRYYYTIDGDKSQTFWCDWSSIGSNNVVGTFVKMSSPKAGADYYLEISFTDGAGNLEPGASIEVQGRFSKSDWSNYTQTDDYSFNSSNSYYGENNKVTVYLSEKLVYGMEP</sequence>
<dbReference type="InterPro" id="IPR008965">
    <property type="entry name" value="CBM2/CBM3_carb-bd_dom_sf"/>
</dbReference>
<dbReference type="Gene3D" id="2.60.40.10">
    <property type="entry name" value="Immunoglobulins"/>
    <property type="match status" value="1"/>
</dbReference>
<evidence type="ECO:0000256" key="3">
    <source>
        <dbReference type="ARBA" id="ARBA00023001"/>
    </source>
</evidence>
<dbReference type="Gene3D" id="4.10.870.10">
    <property type="entry name" value="Endo-1,4-beta-glucanase f. Domain 3"/>
    <property type="match status" value="1"/>
</dbReference>
<keyword evidence="1 8" id="KW-0732">Signal</keyword>
<dbReference type="Gene3D" id="2.60.40.710">
    <property type="entry name" value="Endoglucanase-like"/>
    <property type="match status" value="1"/>
</dbReference>
<evidence type="ECO:0000256" key="1">
    <source>
        <dbReference type="ARBA" id="ARBA00022729"/>
    </source>
</evidence>
<evidence type="ECO:0000256" key="8">
    <source>
        <dbReference type="SAM" id="SignalP"/>
    </source>
</evidence>
<dbReference type="KEGG" id="hsd:SD1D_1236"/>
<dbReference type="SUPFAM" id="SSF49384">
    <property type="entry name" value="Carbohydrate-binding domain"/>
    <property type="match status" value="1"/>
</dbReference>
<feature type="active site" description="Nucleophile" evidence="7">
    <location>
        <position position="262"/>
    </location>
</feature>
<dbReference type="GO" id="GO:0016162">
    <property type="term" value="F:cellulose 1,4-beta-cellobiosidase activity"/>
    <property type="evidence" value="ECO:0007669"/>
    <property type="project" value="UniProtKB-EC"/>
</dbReference>
<dbReference type="InterPro" id="IPR000556">
    <property type="entry name" value="Glyco_hydro_48F"/>
</dbReference>
<dbReference type="SUPFAM" id="SSF48208">
    <property type="entry name" value="Six-hairpin glycosidases"/>
    <property type="match status" value="1"/>
</dbReference>
<feature type="domain" description="CBM3" evidence="9">
    <location>
        <begin position="767"/>
        <end position="918"/>
    </location>
</feature>
<dbReference type="InterPro" id="IPR036966">
    <property type="entry name" value="CBM3_sf"/>
</dbReference>
<dbReference type="Gene3D" id="1.50.10.10">
    <property type="match status" value="1"/>
</dbReference>
<dbReference type="InterPro" id="IPR008928">
    <property type="entry name" value="6-hairpin_glycosidase_sf"/>
</dbReference>
<dbReference type="Proteomes" id="UP000196053">
    <property type="component" value="Chromosome I"/>
</dbReference>
<evidence type="ECO:0000256" key="5">
    <source>
        <dbReference type="ARBA" id="ARBA00023295"/>
    </source>
</evidence>
<dbReference type="Pfam" id="PF00942">
    <property type="entry name" value="CBM_3"/>
    <property type="match status" value="1"/>
</dbReference>
<accession>A0A0K8J5N8</accession>
<keyword evidence="2 10" id="KW-0378">Hydrolase</keyword>
<organism evidence="10 11">
    <name type="scientific">Herbinix luporum</name>
    <dbReference type="NCBI Taxonomy" id="1679721"/>
    <lineage>
        <taxon>Bacteria</taxon>
        <taxon>Bacillati</taxon>
        <taxon>Bacillota</taxon>
        <taxon>Clostridia</taxon>
        <taxon>Lachnospirales</taxon>
        <taxon>Lachnospiraceae</taxon>
        <taxon>Herbinix</taxon>
    </lineage>
</organism>
<protein>
    <submittedName>
        <fullName evidence="10">Exoglucanase-2</fullName>
        <ecNumber evidence="10">3.2.1.91</ecNumber>
    </submittedName>
</protein>
<dbReference type="InterPro" id="IPR013783">
    <property type="entry name" value="Ig-like_fold"/>
</dbReference>
<dbReference type="InterPro" id="IPR012341">
    <property type="entry name" value="6hp_glycosidase-like_sf"/>
</dbReference>
<evidence type="ECO:0000256" key="6">
    <source>
        <dbReference type="ARBA" id="ARBA00023326"/>
    </source>
</evidence>
<dbReference type="InterPro" id="IPR014756">
    <property type="entry name" value="Ig_E-set"/>
</dbReference>
<dbReference type="EMBL" id="LN879430">
    <property type="protein sequence ID" value="CUH92782.1"/>
    <property type="molecule type" value="Genomic_DNA"/>
</dbReference>
<evidence type="ECO:0000313" key="11">
    <source>
        <dbReference type="Proteomes" id="UP000196053"/>
    </source>
</evidence>
<dbReference type="RefSeq" id="WP_058258121.1">
    <property type="nucleotide sequence ID" value="NZ_LN879430.1"/>
</dbReference>
<dbReference type="Pfam" id="PF03442">
    <property type="entry name" value="CBM_X2"/>
    <property type="match status" value="1"/>
</dbReference>
<dbReference type="AlphaFoldDB" id="A0A0K8J5N8"/>
<evidence type="ECO:0000256" key="2">
    <source>
        <dbReference type="ARBA" id="ARBA00022801"/>
    </source>
</evidence>
<keyword evidence="11" id="KW-1185">Reference proteome</keyword>
<dbReference type="InterPro" id="IPR005102">
    <property type="entry name" value="Carbo-bd_X2"/>
</dbReference>
<proteinExistence type="predicted"/>
<dbReference type="SMART" id="SM01067">
    <property type="entry name" value="CBM_3"/>
    <property type="match status" value="1"/>
</dbReference>
<dbReference type="PRINTS" id="PR00844">
    <property type="entry name" value="GLHYDRLASE48"/>
</dbReference>
<dbReference type="GO" id="GO:0030248">
    <property type="term" value="F:cellulose binding"/>
    <property type="evidence" value="ECO:0007669"/>
    <property type="project" value="InterPro"/>
</dbReference>
<dbReference type="SUPFAM" id="SSF81296">
    <property type="entry name" value="E set domains"/>
    <property type="match status" value="1"/>
</dbReference>
<keyword evidence="5 10" id="KW-0326">Glycosidase</keyword>
<dbReference type="PROSITE" id="PS51172">
    <property type="entry name" value="CBM3"/>
    <property type="match status" value="1"/>
</dbReference>
<dbReference type="Gene3D" id="2.170.160.10">
    <property type="entry name" value="Endo-1,4-beta-glucanase f. Domain 2"/>
    <property type="match status" value="1"/>
</dbReference>
<dbReference type="InterPro" id="IPR023309">
    <property type="entry name" value="Endo-1-4-beta-glucanase_dom2"/>
</dbReference>
<feature type="chain" id="PRO_5039647873" evidence="8">
    <location>
        <begin position="27"/>
        <end position="918"/>
    </location>
</feature>
<dbReference type="Pfam" id="PF02011">
    <property type="entry name" value="Glyco_hydro_48"/>
    <property type="match status" value="1"/>
</dbReference>
<dbReference type="OrthoDB" id="33861at2"/>
<keyword evidence="6" id="KW-0624">Polysaccharide degradation</keyword>
<dbReference type="GO" id="GO:0030245">
    <property type="term" value="P:cellulose catabolic process"/>
    <property type="evidence" value="ECO:0007669"/>
    <property type="project" value="UniProtKB-KW"/>
</dbReference>
<dbReference type="GO" id="GO:0008810">
    <property type="term" value="F:cellulase activity"/>
    <property type="evidence" value="ECO:0007669"/>
    <property type="project" value="InterPro"/>
</dbReference>
<keyword evidence="4" id="KW-0119">Carbohydrate metabolism</keyword>
<dbReference type="InterPro" id="IPR027390">
    <property type="entry name" value="Endoglucanase_F_dom3"/>
</dbReference>
<evidence type="ECO:0000256" key="7">
    <source>
        <dbReference type="PIRSR" id="PIRSR600556-1"/>
    </source>
</evidence>
<feature type="active site" description="Proton donor" evidence="7">
    <location>
        <position position="88"/>
    </location>
</feature>